<keyword evidence="1" id="KW-0472">Membrane</keyword>
<evidence type="ECO:0000256" key="1">
    <source>
        <dbReference type="SAM" id="Phobius"/>
    </source>
</evidence>
<evidence type="ECO:0000313" key="3">
    <source>
        <dbReference type="Proteomes" id="UP000236728"/>
    </source>
</evidence>
<gene>
    <name evidence="2" type="ORF">SAMN05421819_0274</name>
</gene>
<sequence length="185" mass="21193">MRREVVCWRVSLIVAIGAVAAAAYVSWWELDPAYAVLLIPVVLVMLVLAFLAGRRSALRSAALVLVLLAACFAIFRYRVFGHYVRFEARWILHRDHFEREVLSNPDSQPSAHDVRMKAWDLAGRSNLVYLVFDPEDRLQFAPYVGKCRRSSALPIDALEIWRLEQRWYAVVLYSDGAAFPCQVRP</sequence>
<protein>
    <submittedName>
        <fullName evidence="2">Uncharacterized protein</fullName>
    </submittedName>
</protein>
<name>A0A1H5SPW8_9BACT</name>
<feature type="transmembrane region" description="Helical" evidence="1">
    <location>
        <begin position="60"/>
        <end position="79"/>
    </location>
</feature>
<dbReference type="RefSeq" id="WP_103931231.1">
    <property type="nucleotide sequence ID" value="NZ_FNVA01000001.1"/>
</dbReference>
<reference evidence="2 3" key="1">
    <citation type="submission" date="2016-10" db="EMBL/GenBank/DDBJ databases">
        <authorList>
            <person name="de Groot N.N."/>
        </authorList>
    </citation>
    <scope>NUCLEOTIDE SEQUENCE [LARGE SCALE GENOMIC DNA]</scope>
    <source>
        <strain evidence="2 3">DSM 22489</strain>
    </source>
</reference>
<dbReference type="AlphaFoldDB" id="A0A1H5SPW8"/>
<organism evidence="2 3">
    <name type="scientific">Bryocella elongata</name>
    <dbReference type="NCBI Taxonomy" id="863522"/>
    <lineage>
        <taxon>Bacteria</taxon>
        <taxon>Pseudomonadati</taxon>
        <taxon>Acidobacteriota</taxon>
        <taxon>Terriglobia</taxon>
        <taxon>Terriglobales</taxon>
        <taxon>Acidobacteriaceae</taxon>
        <taxon>Bryocella</taxon>
    </lineage>
</organism>
<keyword evidence="1" id="KW-1133">Transmembrane helix</keyword>
<accession>A0A1H5SPW8</accession>
<keyword evidence="1" id="KW-0812">Transmembrane</keyword>
<dbReference type="Proteomes" id="UP000236728">
    <property type="component" value="Unassembled WGS sequence"/>
</dbReference>
<proteinExistence type="predicted"/>
<evidence type="ECO:0000313" key="2">
    <source>
        <dbReference type="EMBL" id="SEF51807.1"/>
    </source>
</evidence>
<feature type="transmembrane region" description="Helical" evidence="1">
    <location>
        <begin position="33"/>
        <end position="53"/>
    </location>
</feature>
<dbReference type="EMBL" id="FNVA01000001">
    <property type="protein sequence ID" value="SEF51807.1"/>
    <property type="molecule type" value="Genomic_DNA"/>
</dbReference>
<dbReference type="OrthoDB" id="9862290at2"/>
<keyword evidence="3" id="KW-1185">Reference proteome</keyword>
<feature type="transmembrane region" description="Helical" evidence="1">
    <location>
        <begin position="7"/>
        <end position="27"/>
    </location>
</feature>